<sequence length="134" mass="16390">MIARMFFWMFPFLLLLFDMAFYDIFVLFPVFFFLEATREFDFEKAIRYVFYLGVYTIATFNSFRIENIIVIFLVILLDSFKENFLKVWVLSLLESVVFFGIRIFVYKDLVPIYSILFALLFNFYLLQKKIIKYR</sequence>
<accession>A0ABN4UW20</accession>
<dbReference type="EMBL" id="CP007389">
    <property type="protein sequence ID" value="APT74264.1"/>
    <property type="molecule type" value="Genomic_DNA"/>
</dbReference>
<name>A0ABN4UW20_9BACT</name>
<protein>
    <recommendedName>
        <fullName evidence="4">Rod shape-determining protein MreD</fullName>
    </recommendedName>
</protein>
<reference evidence="2 3" key="1">
    <citation type="submission" date="2014-02" db="EMBL/GenBank/DDBJ databases">
        <title>Diversity of Thermotogales isolates from hydrothermal vents.</title>
        <authorList>
            <person name="Haverkamp T.H.A."/>
            <person name="Lossouarn J."/>
            <person name="Geslin C."/>
            <person name="Nesbo C.L."/>
        </authorList>
    </citation>
    <scope>NUCLEOTIDE SEQUENCE [LARGE SCALE GENOMIC DNA]</scope>
    <source>
        <strain evidence="2 3">431</strain>
    </source>
</reference>
<keyword evidence="3" id="KW-1185">Reference proteome</keyword>
<feature type="transmembrane region" description="Helical" evidence="1">
    <location>
        <begin position="84"/>
        <end position="104"/>
    </location>
</feature>
<evidence type="ECO:0008006" key="4">
    <source>
        <dbReference type="Google" id="ProtNLM"/>
    </source>
</evidence>
<feature type="transmembrane region" description="Helical" evidence="1">
    <location>
        <begin position="110"/>
        <end position="126"/>
    </location>
</feature>
<evidence type="ECO:0000313" key="2">
    <source>
        <dbReference type="EMBL" id="APT74264.1"/>
    </source>
</evidence>
<evidence type="ECO:0000313" key="3">
    <source>
        <dbReference type="Proteomes" id="UP000185490"/>
    </source>
</evidence>
<feature type="transmembrane region" description="Helical" evidence="1">
    <location>
        <begin position="54"/>
        <end position="77"/>
    </location>
</feature>
<feature type="transmembrane region" description="Helical" evidence="1">
    <location>
        <begin position="12"/>
        <end position="34"/>
    </location>
</feature>
<keyword evidence="1" id="KW-0812">Transmembrane</keyword>
<proteinExistence type="predicted"/>
<evidence type="ECO:0000256" key="1">
    <source>
        <dbReference type="SAM" id="Phobius"/>
    </source>
</evidence>
<dbReference type="RefSeq" id="WP_012057534.1">
    <property type="nucleotide sequence ID" value="NZ_CP007389.1"/>
</dbReference>
<gene>
    <name evidence="2" type="ORF">BW47_07040</name>
</gene>
<keyword evidence="1" id="KW-1133">Transmembrane helix</keyword>
<dbReference type="Proteomes" id="UP000185490">
    <property type="component" value="Chromosome"/>
</dbReference>
<organism evidence="2 3">
    <name type="scientific">Thermosipho melanesiensis</name>
    <dbReference type="NCBI Taxonomy" id="46541"/>
    <lineage>
        <taxon>Bacteria</taxon>
        <taxon>Thermotogati</taxon>
        <taxon>Thermotogota</taxon>
        <taxon>Thermotogae</taxon>
        <taxon>Thermotogales</taxon>
        <taxon>Fervidobacteriaceae</taxon>
        <taxon>Thermosipho</taxon>
    </lineage>
</organism>
<keyword evidence="1" id="KW-0472">Membrane</keyword>